<dbReference type="GO" id="GO:0046872">
    <property type="term" value="F:metal ion binding"/>
    <property type="evidence" value="ECO:0007669"/>
    <property type="project" value="UniProtKB-KW"/>
</dbReference>
<evidence type="ECO:0000313" key="5">
    <source>
        <dbReference type="EMBL" id="KAF2839794.1"/>
    </source>
</evidence>
<dbReference type="AlphaFoldDB" id="A0A9P4SCC6"/>
<dbReference type="PANTHER" id="PTHR14742">
    <property type="entry name" value="RIBONUCLEASE P SUBUNIT P21"/>
    <property type="match status" value="1"/>
</dbReference>
<name>A0A9P4SCC6_9PEZI</name>
<dbReference type="Proteomes" id="UP000799429">
    <property type="component" value="Unassembled WGS sequence"/>
</dbReference>
<comment type="similarity">
    <text evidence="4">Belongs to the eukaryotic/archaeal RNase P protein component 4 family.</text>
</comment>
<dbReference type="Gene3D" id="6.20.50.20">
    <property type="match status" value="1"/>
</dbReference>
<dbReference type="PANTHER" id="PTHR14742:SF0">
    <property type="entry name" value="RIBONUCLEASE P PROTEIN SUBUNIT P21"/>
    <property type="match status" value="1"/>
</dbReference>
<dbReference type="GO" id="GO:0008033">
    <property type="term" value="P:tRNA processing"/>
    <property type="evidence" value="ECO:0007669"/>
    <property type="project" value="UniProtKB-KW"/>
</dbReference>
<protein>
    <submittedName>
        <fullName evidence="5">Rpr2-domain-containing protein</fullName>
    </submittedName>
</protein>
<dbReference type="EMBL" id="MU006094">
    <property type="protein sequence ID" value="KAF2839794.1"/>
    <property type="molecule type" value="Genomic_DNA"/>
</dbReference>
<keyword evidence="3" id="KW-0862">Zinc</keyword>
<keyword evidence="6" id="KW-1185">Reference proteome</keyword>
<keyword evidence="1" id="KW-0819">tRNA processing</keyword>
<dbReference type="InterPro" id="IPR007175">
    <property type="entry name" value="Rpr2/Snm1/Rpp21"/>
</dbReference>
<comment type="caution">
    <text evidence="5">The sequence shown here is derived from an EMBL/GenBank/DDBJ whole genome shotgun (WGS) entry which is preliminary data.</text>
</comment>
<evidence type="ECO:0000256" key="3">
    <source>
        <dbReference type="ARBA" id="ARBA00022833"/>
    </source>
</evidence>
<proteinExistence type="inferred from homology"/>
<sequence>MGKGTAVKKAKSVPNRHLNARISYLHQAASYLEAIQSPILKHQGYGVQSSSVTDIQSVIEPQQTTSAVQLKPLSSGLHRYYLATARITARKAVVRISPSVKRTMCKRCDTLLVPGKTSRLRIENASKGGSKPWADVLVVECLECGMLKRFPVGQNSNFAKLVEFEKTGG</sequence>
<evidence type="ECO:0000256" key="2">
    <source>
        <dbReference type="ARBA" id="ARBA00022723"/>
    </source>
</evidence>
<dbReference type="OrthoDB" id="128536at2759"/>
<accession>A0A9P4SCC6</accession>
<keyword evidence="2" id="KW-0479">Metal-binding</keyword>
<evidence type="ECO:0000313" key="6">
    <source>
        <dbReference type="Proteomes" id="UP000799429"/>
    </source>
</evidence>
<reference evidence="5" key="1">
    <citation type="journal article" date="2020" name="Stud. Mycol.">
        <title>101 Dothideomycetes genomes: a test case for predicting lifestyles and emergence of pathogens.</title>
        <authorList>
            <person name="Haridas S."/>
            <person name="Albert R."/>
            <person name="Binder M."/>
            <person name="Bloem J."/>
            <person name="Labutti K."/>
            <person name="Salamov A."/>
            <person name="Andreopoulos B."/>
            <person name="Baker S."/>
            <person name="Barry K."/>
            <person name="Bills G."/>
            <person name="Bluhm B."/>
            <person name="Cannon C."/>
            <person name="Castanera R."/>
            <person name="Culley D."/>
            <person name="Daum C."/>
            <person name="Ezra D."/>
            <person name="Gonzalez J."/>
            <person name="Henrissat B."/>
            <person name="Kuo A."/>
            <person name="Liang C."/>
            <person name="Lipzen A."/>
            <person name="Lutzoni F."/>
            <person name="Magnuson J."/>
            <person name="Mondo S."/>
            <person name="Nolan M."/>
            <person name="Ohm R."/>
            <person name="Pangilinan J."/>
            <person name="Park H.-J."/>
            <person name="Ramirez L."/>
            <person name="Alfaro M."/>
            <person name="Sun H."/>
            <person name="Tritt A."/>
            <person name="Yoshinaga Y."/>
            <person name="Zwiers L.-H."/>
            <person name="Turgeon B."/>
            <person name="Goodwin S."/>
            <person name="Spatafora J."/>
            <person name="Crous P."/>
            <person name="Grigoriev I."/>
        </authorList>
    </citation>
    <scope>NUCLEOTIDE SEQUENCE</scope>
    <source>
        <strain evidence="5">CBS 101060</strain>
    </source>
</reference>
<evidence type="ECO:0000256" key="1">
    <source>
        <dbReference type="ARBA" id="ARBA00022694"/>
    </source>
</evidence>
<dbReference type="GO" id="GO:0005655">
    <property type="term" value="C:nucleolar ribonuclease P complex"/>
    <property type="evidence" value="ECO:0007669"/>
    <property type="project" value="TreeGrafter"/>
</dbReference>
<gene>
    <name evidence="5" type="ORF">M501DRAFT_932473</name>
</gene>
<organism evidence="5 6">
    <name type="scientific">Patellaria atrata CBS 101060</name>
    <dbReference type="NCBI Taxonomy" id="1346257"/>
    <lineage>
        <taxon>Eukaryota</taxon>
        <taxon>Fungi</taxon>
        <taxon>Dikarya</taxon>
        <taxon>Ascomycota</taxon>
        <taxon>Pezizomycotina</taxon>
        <taxon>Dothideomycetes</taxon>
        <taxon>Dothideomycetes incertae sedis</taxon>
        <taxon>Patellariales</taxon>
        <taxon>Patellariaceae</taxon>
        <taxon>Patellaria</taxon>
    </lineage>
</organism>
<evidence type="ECO:0000256" key="4">
    <source>
        <dbReference type="ARBA" id="ARBA00038402"/>
    </source>
</evidence>
<dbReference type="Pfam" id="PF04032">
    <property type="entry name" value="Rpr2"/>
    <property type="match status" value="1"/>
</dbReference>